<feature type="region of interest" description="Disordered" evidence="1">
    <location>
        <begin position="99"/>
        <end position="134"/>
    </location>
</feature>
<keyword evidence="3" id="KW-1185">Reference proteome</keyword>
<organism evidence="2 3">
    <name type="scientific">Reticulomyxa filosa</name>
    <dbReference type="NCBI Taxonomy" id="46433"/>
    <lineage>
        <taxon>Eukaryota</taxon>
        <taxon>Sar</taxon>
        <taxon>Rhizaria</taxon>
        <taxon>Retaria</taxon>
        <taxon>Foraminifera</taxon>
        <taxon>Monothalamids</taxon>
        <taxon>Reticulomyxidae</taxon>
        <taxon>Reticulomyxa</taxon>
    </lineage>
</organism>
<evidence type="ECO:0000313" key="3">
    <source>
        <dbReference type="Proteomes" id="UP000023152"/>
    </source>
</evidence>
<evidence type="ECO:0000313" key="2">
    <source>
        <dbReference type="EMBL" id="ETN99411.1"/>
    </source>
</evidence>
<name>X6LE89_RETFI</name>
<dbReference type="Proteomes" id="UP000023152">
    <property type="component" value="Unassembled WGS sequence"/>
</dbReference>
<gene>
    <name evidence="2" type="ORF">RFI_38070</name>
</gene>
<protein>
    <submittedName>
        <fullName evidence="2">Uncharacterized protein</fullName>
    </submittedName>
</protein>
<sequence length="148" mass="17654">MNNRKDFSRTQTFFCAERIFNKIYTFEDLYTQIIYNVLRCCQTDENIASLCTSGNLQFENTFGEDFVTQEAKAKLRKEMIKLQKELDNEKVYFFIGTRTKAKKEKEEEGEAERNTTSQRKVQRMESEVEKKDLEISTKQKKLDEMLLR</sequence>
<feature type="compositionally biased region" description="Basic and acidic residues" evidence="1">
    <location>
        <begin position="122"/>
        <end position="134"/>
    </location>
</feature>
<dbReference type="EMBL" id="ASPP01044038">
    <property type="protein sequence ID" value="ETN99411.1"/>
    <property type="molecule type" value="Genomic_DNA"/>
</dbReference>
<accession>X6LE89</accession>
<reference evidence="2 3" key="1">
    <citation type="journal article" date="2013" name="Curr. Biol.">
        <title>The Genome of the Foraminiferan Reticulomyxa filosa.</title>
        <authorList>
            <person name="Glockner G."/>
            <person name="Hulsmann N."/>
            <person name="Schleicher M."/>
            <person name="Noegel A.A."/>
            <person name="Eichinger L."/>
            <person name="Gallinger C."/>
            <person name="Pawlowski J."/>
            <person name="Sierra R."/>
            <person name="Euteneuer U."/>
            <person name="Pillet L."/>
            <person name="Moustafa A."/>
            <person name="Platzer M."/>
            <person name="Groth M."/>
            <person name="Szafranski K."/>
            <person name="Schliwa M."/>
        </authorList>
    </citation>
    <scope>NUCLEOTIDE SEQUENCE [LARGE SCALE GENOMIC DNA]</scope>
</reference>
<evidence type="ECO:0000256" key="1">
    <source>
        <dbReference type="SAM" id="MobiDB-lite"/>
    </source>
</evidence>
<proteinExistence type="predicted"/>
<comment type="caution">
    <text evidence="2">The sequence shown here is derived from an EMBL/GenBank/DDBJ whole genome shotgun (WGS) entry which is preliminary data.</text>
</comment>
<dbReference type="AlphaFoldDB" id="X6LE89"/>